<gene>
    <name evidence="1" type="ORF">EKH80_19775</name>
</gene>
<protein>
    <submittedName>
        <fullName evidence="1">Uncharacterized protein</fullName>
    </submittedName>
</protein>
<reference evidence="1 2" key="1">
    <citation type="submission" date="2018-12" db="EMBL/GenBank/DDBJ databases">
        <title>Dyella dinghuensis sp. nov. DHOA06 and Dyella choica sp. nov. 4M-K27, isolated from forest soil.</title>
        <authorList>
            <person name="Qiu L.-H."/>
            <person name="Gao Z.-H."/>
        </authorList>
    </citation>
    <scope>NUCLEOTIDE SEQUENCE [LARGE SCALE GENOMIC DNA]</scope>
    <source>
        <strain evidence="1 2">4M-K27</strain>
    </source>
</reference>
<dbReference type="EMBL" id="RYYV01000020">
    <property type="protein sequence ID" value="RUL71017.1"/>
    <property type="molecule type" value="Genomic_DNA"/>
</dbReference>
<organism evidence="1 2">
    <name type="scientific">Dyella choica</name>
    <dbReference type="NCBI Taxonomy" id="1927959"/>
    <lineage>
        <taxon>Bacteria</taxon>
        <taxon>Pseudomonadati</taxon>
        <taxon>Pseudomonadota</taxon>
        <taxon>Gammaproteobacteria</taxon>
        <taxon>Lysobacterales</taxon>
        <taxon>Rhodanobacteraceae</taxon>
        <taxon>Dyella</taxon>
    </lineage>
</organism>
<evidence type="ECO:0000313" key="1">
    <source>
        <dbReference type="EMBL" id="RUL71017.1"/>
    </source>
</evidence>
<dbReference type="RefSeq" id="WP_126686522.1">
    <property type="nucleotide sequence ID" value="NZ_RYYV01000020.1"/>
</dbReference>
<keyword evidence="2" id="KW-1185">Reference proteome</keyword>
<sequence>MITLLRQLRSPHASDRAQALQRVRHLALAFEFQEPALGVGLPLMSPDRFRCPILDALDDEAKRATDQAERHSLIAMAATIRPTGPMPMCHMQIF</sequence>
<evidence type="ECO:0000313" key="2">
    <source>
        <dbReference type="Proteomes" id="UP000274358"/>
    </source>
</evidence>
<comment type="caution">
    <text evidence="1">The sequence shown here is derived from an EMBL/GenBank/DDBJ whole genome shotgun (WGS) entry which is preliminary data.</text>
</comment>
<dbReference type="AlphaFoldDB" id="A0A432M188"/>
<dbReference type="Proteomes" id="UP000274358">
    <property type="component" value="Unassembled WGS sequence"/>
</dbReference>
<accession>A0A432M188</accession>
<proteinExistence type="predicted"/>
<name>A0A432M188_9GAMM</name>